<accession>A0A9J6FKM7</accession>
<dbReference type="AlphaFoldDB" id="A0A9J6FKM7"/>
<organism evidence="2 3">
    <name type="scientific">Haemaphysalis longicornis</name>
    <name type="common">Bush tick</name>
    <dbReference type="NCBI Taxonomy" id="44386"/>
    <lineage>
        <taxon>Eukaryota</taxon>
        <taxon>Metazoa</taxon>
        <taxon>Ecdysozoa</taxon>
        <taxon>Arthropoda</taxon>
        <taxon>Chelicerata</taxon>
        <taxon>Arachnida</taxon>
        <taxon>Acari</taxon>
        <taxon>Parasitiformes</taxon>
        <taxon>Ixodida</taxon>
        <taxon>Ixodoidea</taxon>
        <taxon>Ixodidae</taxon>
        <taxon>Haemaphysalinae</taxon>
        <taxon>Haemaphysalis</taxon>
    </lineage>
</organism>
<gene>
    <name evidence="2" type="ORF">HPB48_006453</name>
</gene>
<name>A0A9J6FKM7_HAELO</name>
<dbReference type="Pfam" id="PF16206">
    <property type="entry name" value="Mon2_C"/>
    <property type="match status" value="1"/>
</dbReference>
<dbReference type="VEuPathDB" id="VectorBase:HLOH_040396"/>
<reference evidence="2 3" key="1">
    <citation type="journal article" date="2020" name="Cell">
        <title>Large-Scale Comparative Analyses of Tick Genomes Elucidate Their Genetic Diversity and Vector Capacities.</title>
        <authorList>
            <consortium name="Tick Genome and Microbiome Consortium (TIGMIC)"/>
            <person name="Jia N."/>
            <person name="Wang J."/>
            <person name="Shi W."/>
            <person name="Du L."/>
            <person name="Sun Y."/>
            <person name="Zhan W."/>
            <person name="Jiang J.F."/>
            <person name="Wang Q."/>
            <person name="Zhang B."/>
            <person name="Ji P."/>
            <person name="Bell-Sakyi L."/>
            <person name="Cui X.M."/>
            <person name="Yuan T.T."/>
            <person name="Jiang B.G."/>
            <person name="Yang W.F."/>
            <person name="Lam T.T."/>
            <person name="Chang Q.C."/>
            <person name="Ding S.J."/>
            <person name="Wang X.J."/>
            <person name="Zhu J.G."/>
            <person name="Ruan X.D."/>
            <person name="Zhao L."/>
            <person name="Wei J.T."/>
            <person name="Ye R.Z."/>
            <person name="Que T.C."/>
            <person name="Du C.H."/>
            <person name="Zhou Y.H."/>
            <person name="Cheng J.X."/>
            <person name="Dai P.F."/>
            <person name="Guo W.B."/>
            <person name="Han X.H."/>
            <person name="Huang E.J."/>
            <person name="Li L.F."/>
            <person name="Wei W."/>
            <person name="Gao Y.C."/>
            <person name="Liu J.Z."/>
            <person name="Shao H.Z."/>
            <person name="Wang X."/>
            <person name="Wang C.C."/>
            <person name="Yang T.C."/>
            <person name="Huo Q.B."/>
            <person name="Li W."/>
            <person name="Chen H.Y."/>
            <person name="Chen S.E."/>
            <person name="Zhou L.G."/>
            <person name="Ni X.B."/>
            <person name="Tian J.H."/>
            <person name="Sheng Y."/>
            <person name="Liu T."/>
            <person name="Pan Y.S."/>
            <person name="Xia L.Y."/>
            <person name="Li J."/>
            <person name="Zhao F."/>
            <person name="Cao W.C."/>
        </authorList>
    </citation>
    <scope>NUCLEOTIDE SEQUENCE [LARGE SCALE GENOMIC DNA]</scope>
    <source>
        <strain evidence="2">HaeL-2018</strain>
    </source>
</reference>
<dbReference type="InterPro" id="IPR032817">
    <property type="entry name" value="Mon2_C"/>
</dbReference>
<evidence type="ECO:0000313" key="2">
    <source>
        <dbReference type="EMBL" id="KAH9363347.1"/>
    </source>
</evidence>
<feature type="domain" description="Mon2 C-terminal" evidence="1">
    <location>
        <begin position="14"/>
        <end position="55"/>
    </location>
</feature>
<keyword evidence="3" id="KW-1185">Reference proteome</keyword>
<protein>
    <recommendedName>
        <fullName evidence="1">Mon2 C-terminal domain-containing protein</fullName>
    </recommendedName>
</protein>
<sequence>MQLHTGHVSYGSSLQVVQLIREIILPHSSHVPKDFVLKIVALLNKGSIHSATSSTPVGTCFGRPPLLGQKTLAGQITGSARLFLGIVEEAVNCDIETGASPHGIESGMVEVI</sequence>
<dbReference type="EMBL" id="JABSTR010000002">
    <property type="protein sequence ID" value="KAH9363347.1"/>
    <property type="molecule type" value="Genomic_DNA"/>
</dbReference>
<dbReference type="OrthoDB" id="294853at2759"/>
<proteinExistence type="predicted"/>
<evidence type="ECO:0000313" key="3">
    <source>
        <dbReference type="Proteomes" id="UP000821853"/>
    </source>
</evidence>
<evidence type="ECO:0000259" key="1">
    <source>
        <dbReference type="Pfam" id="PF16206"/>
    </source>
</evidence>
<dbReference type="Proteomes" id="UP000821853">
    <property type="component" value="Chromosome 10"/>
</dbReference>
<comment type="caution">
    <text evidence="2">The sequence shown here is derived from an EMBL/GenBank/DDBJ whole genome shotgun (WGS) entry which is preliminary data.</text>
</comment>